<dbReference type="PANTHER" id="PTHR30175:SF1">
    <property type="entry name" value="PTS SYSTEM ARBUTIN-, CELLOBIOSE-, AND SALICIN-SPECIFIC EIIBC COMPONENT-RELATED"/>
    <property type="match status" value="1"/>
</dbReference>
<accession>A0A0J1I7R2</accession>
<dbReference type="Pfam" id="PF02378">
    <property type="entry name" value="PTS_EIIC"/>
    <property type="match status" value="1"/>
</dbReference>
<keyword evidence="3" id="KW-1003">Cell membrane</keyword>
<feature type="domain" description="PTS EIIC type-1" evidence="15">
    <location>
        <begin position="116"/>
        <end position="467"/>
    </location>
</feature>
<keyword evidence="17" id="KW-1185">Reference proteome</keyword>
<dbReference type="EMBL" id="LDPH01000033">
    <property type="protein sequence ID" value="KLV22041.1"/>
    <property type="molecule type" value="Genomic_DNA"/>
</dbReference>
<dbReference type="InterPro" id="IPR003352">
    <property type="entry name" value="PTS_EIIC"/>
</dbReference>
<evidence type="ECO:0000256" key="5">
    <source>
        <dbReference type="ARBA" id="ARBA00022679"/>
    </source>
</evidence>
<dbReference type="NCBIfam" id="TIGR01995">
    <property type="entry name" value="PTS-II-ABC-beta"/>
    <property type="match status" value="1"/>
</dbReference>
<evidence type="ECO:0000259" key="13">
    <source>
        <dbReference type="PROSITE" id="PS51093"/>
    </source>
</evidence>
<feature type="transmembrane region" description="Helical" evidence="12">
    <location>
        <begin position="252"/>
        <end position="277"/>
    </location>
</feature>
<dbReference type="PROSITE" id="PS00371">
    <property type="entry name" value="PTS_EIIA_TYPE_1_HIS"/>
    <property type="match status" value="1"/>
</dbReference>
<sequence length="626" mass="67154">MSKDYGKLSQEIIDGVGGEQNIISLYHCVTRLRFKLKDETIAKINKEKIQKLPGVLSIVESNGQFQVVIGNEVADVYQYIMDKYKIKSALGSDSDNPNEGEAEEKKSGNLLIRFFNVISSIFNPIIIALAGAGMTKALLVLLSQYHILDADGSTYKILSAAGNSVFYFLPLFLAISAARVFKVNQFVSLAIVASLLEPNFVGLVTENGTTVDFLGIPTVLMTYSGTVIPAIVAIYVYSHLEKILKRFIPKSIQIFALSMVALLIMVPLTAMVIGPIGVGLGNGLGSMMNLISSKSGLLAGLIIGAGWTFLVMLGIHWGIVPIMINNLATYGFDTLRPMIAAATFASAGVALGVYLRSRNKGTKSLALTSLVPALLGGITEPIVYGLSVRYKRPLIAQAIAGGIMGAFMGAMQTKAIVYVFPALTTLPAFLGDTFIYYVIGIAGAFILSAVLTYFIGIKEEEQDSIINKKAAEGKMELPVIGHAISLDDVNDEVFSSRAMGDGIAIVPTKGILYSPFDGKVEVAFPTGHAFGLKSNTGVEMLLHIGINTVELNGKGFNAKVKVGDSVEKGQILGEFDLEAIKNAGYDPTTMMIFTNLTAEVQEEIITANDQEMIHLMKWKNSGGATV</sequence>
<evidence type="ECO:0000259" key="14">
    <source>
        <dbReference type="PROSITE" id="PS51098"/>
    </source>
</evidence>
<dbReference type="FunFam" id="2.70.70.10:FF:000001">
    <property type="entry name" value="PTS system glucose-specific IIA component"/>
    <property type="match status" value="1"/>
</dbReference>
<dbReference type="Gene3D" id="3.30.1360.60">
    <property type="entry name" value="Glucose permease domain IIB"/>
    <property type="match status" value="1"/>
</dbReference>
<evidence type="ECO:0000259" key="15">
    <source>
        <dbReference type="PROSITE" id="PS51103"/>
    </source>
</evidence>
<evidence type="ECO:0000256" key="11">
    <source>
        <dbReference type="PROSITE-ProRule" id="PRU00421"/>
    </source>
</evidence>
<dbReference type="Gene3D" id="2.70.70.10">
    <property type="entry name" value="Glucose Permease (Domain IIA)"/>
    <property type="match status" value="1"/>
</dbReference>
<dbReference type="CDD" id="cd00212">
    <property type="entry name" value="PTS_IIB_glc"/>
    <property type="match status" value="1"/>
</dbReference>
<organism evidence="16 17">
    <name type="scientific">Niallia circulans</name>
    <name type="common">Bacillus circulans</name>
    <dbReference type="NCBI Taxonomy" id="1397"/>
    <lineage>
        <taxon>Bacteria</taxon>
        <taxon>Bacillati</taxon>
        <taxon>Bacillota</taxon>
        <taxon>Bacilli</taxon>
        <taxon>Bacillales</taxon>
        <taxon>Bacillaceae</taxon>
        <taxon>Niallia</taxon>
    </lineage>
</organism>
<dbReference type="AlphaFoldDB" id="A0A0J1I7R2"/>
<dbReference type="InterPro" id="IPR011297">
    <property type="entry name" value="PTS_IIABC_b_glu"/>
</dbReference>
<reference evidence="16 17" key="1">
    <citation type="submission" date="2015-05" db="EMBL/GenBank/DDBJ databases">
        <title>Whole genome sequence and identification of bacterial endophytes from Costus igneus.</title>
        <authorList>
            <person name="Lee Y.P."/>
            <person name="Gan H.M."/>
            <person name="Eng W."/>
            <person name="Wheatley M.S."/>
            <person name="Caraballo A."/>
            <person name="Polter S."/>
            <person name="Savka M.A."/>
            <person name="Hudson A.O."/>
        </authorList>
    </citation>
    <scope>NUCLEOTIDE SEQUENCE [LARGE SCALE GENOMIC DNA]</scope>
    <source>
        <strain evidence="16 17">RIT379</strain>
    </source>
</reference>
<comment type="subcellular location">
    <subcellularLocation>
        <location evidence="1">Cell membrane</location>
        <topology evidence="1">Multi-pass membrane protein</topology>
    </subcellularLocation>
</comment>
<dbReference type="GO" id="GO:0090589">
    <property type="term" value="F:protein-phosphocysteine-trehalose phosphotransferase system transporter activity"/>
    <property type="evidence" value="ECO:0007669"/>
    <property type="project" value="TreeGrafter"/>
</dbReference>
<dbReference type="PANTHER" id="PTHR30175">
    <property type="entry name" value="PHOSPHOTRANSFERASE SYSTEM TRANSPORT PROTEIN"/>
    <property type="match status" value="1"/>
</dbReference>
<proteinExistence type="predicted"/>
<feature type="transmembrane region" description="Helical" evidence="12">
    <location>
        <begin position="335"/>
        <end position="355"/>
    </location>
</feature>
<dbReference type="PATRIC" id="fig|1397.4.peg.3529"/>
<dbReference type="PROSITE" id="PS51093">
    <property type="entry name" value="PTS_EIIA_TYPE_1"/>
    <property type="match status" value="1"/>
</dbReference>
<evidence type="ECO:0000256" key="3">
    <source>
        <dbReference type="ARBA" id="ARBA00022475"/>
    </source>
</evidence>
<dbReference type="InterPro" id="IPR001996">
    <property type="entry name" value="PTS_IIB_1"/>
</dbReference>
<dbReference type="InterPro" id="IPR018113">
    <property type="entry name" value="PTrfase_EIIB_Cys"/>
</dbReference>
<dbReference type="SUPFAM" id="SSF55604">
    <property type="entry name" value="Glucose permease domain IIB"/>
    <property type="match status" value="1"/>
</dbReference>
<evidence type="ECO:0000256" key="4">
    <source>
        <dbReference type="ARBA" id="ARBA00022597"/>
    </source>
</evidence>
<dbReference type="InterPro" id="IPR036878">
    <property type="entry name" value="Glu_permease_IIB"/>
</dbReference>
<feature type="transmembrane region" description="Helical" evidence="12">
    <location>
        <begin position="398"/>
        <end position="422"/>
    </location>
</feature>
<dbReference type="Proteomes" id="UP000036045">
    <property type="component" value="Unassembled WGS sequence"/>
</dbReference>
<dbReference type="InterPro" id="IPR011055">
    <property type="entry name" value="Dup_hybrid_motif"/>
</dbReference>
<dbReference type="GO" id="GO:0008982">
    <property type="term" value="F:protein-N(PI)-phosphohistidine-sugar phosphotransferase activity"/>
    <property type="evidence" value="ECO:0007669"/>
    <property type="project" value="InterPro"/>
</dbReference>
<feature type="transmembrane region" description="Helical" evidence="12">
    <location>
        <begin position="367"/>
        <end position="386"/>
    </location>
</feature>
<evidence type="ECO:0000313" key="16">
    <source>
        <dbReference type="EMBL" id="KLV22041.1"/>
    </source>
</evidence>
<dbReference type="PROSITE" id="PS01035">
    <property type="entry name" value="PTS_EIIB_TYPE_1_CYS"/>
    <property type="match status" value="1"/>
</dbReference>
<dbReference type="GO" id="GO:0016301">
    <property type="term" value="F:kinase activity"/>
    <property type="evidence" value="ECO:0007669"/>
    <property type="project" value="UniProtKB-KW"/>
</dbReference>
<dbReference type="InterPro" id="IPR013013">
    <property type="entry name" value="PTS_EIIC_1"/>
</dbReference>
<comment type="caution">
    <text evidence="16">The sequence shown here is derived from an EMBL/GenBank/DDBJ whole genome shotgun (WGS) entry which is preliminary data.</text>
</comment>
<evidence type="ECO:0000256" key="1">
    <source>
        <dbReference type="ARBA" id="ARBA00004651"/>
    </source>
</evidence>
<evidence type="ECO:0000313" key="17">
    <source>
        <dbReference type="Proteomes" id="UP000036045"/>
    </source>
</evidence>
<evidence type="ECO:0000256" key="8">
    <source>
        <dbReference type="ARBA" id="ARBA00022777"/>
    </source>
</evidence>
<evidence type="ECO:0000256" key="9">
    <source>
        <dbReference type="ARBA" id="ARBA00022989"/>
    </source>
</evidence>
<keyword evidence="9 12" id="KW-1133">Transmembrane helix</keyword>
<gene>
    <name evidence="16" type="ORF">ABW02_22030</name>
</gene>
<feature type="active site" description="Phosphocysteine intermediate; for EIIB activity" evidence="11">
    <location>
        <position position="28"/>
    </location>
</feature>
<feature type="transmembrane region" description="Helical" evidence="12">
    <location>
        <begin position="216"/>
        <end position="240"/>
    </location>
</feature>
<evidence type="ECO:0000256" key="6">
    <source>
        <dbReference type="ARBA" id="ARBA00022683"/>
    </source>
</evidence>
<dbReference type="SUPFAM" id="SSF51261">
    <property type="entry name" value="Duplicated hybrid motif"/>
    <property type="match status" value="1"/>
</dbReference>
<keyword evidence="7 12" id="KW-0812">Transmembrane</keyword>
<keyword evidence="10 12" id="KW-0472">Membrane</keyword>
<dbReference type="GeneID" id="56351435"/>
<protein>
    <submittedName>
        <fullName evidence="16">PTS beta-glucoside transporter subunit IIABC</fullName>
    </submittedName>
</protein>
<dbReference type="PROSITE" id="PS51103">
    <property type="entry name" value="PTS_EIIC_TYPE_1"/>
    <property type="match status" value="1"/>
</dbReference>
<dbReference type="GO" id="GO:0005886">
    <property type="term" value="C:plasma membrane"/>
    <property type="evidence" value="ECO:0007669"/>
    <property type="project" value="UniProtKB-SubCell"/>
</dbReference>
<keyword evidence="6" id="KW-0598">Phosphotransferase system</keyword>
<evidence type="ECO:0000256" key="7">
    <source>
        <dbReference type="ARBA" id="ARBA00022692"/>
    </source>
</evidence>
<feature type="transmembrane region" description="Helical" evidence="12">
    <location>
        <begin position="297"/>
        <end position="323"/>
    </location>
</feature>
<keyword evidence="5" id="KW-0808">Transferase</keyword>
<dbReference type="PROSITE" id="PS51098">
    <property type="entry name" value="PTS_EIIB_TYPE_1"/>
    <property type="match status" value="1"/>
</dbReference>
<evidence type="ECO:0000256" key="2">
    <source>
        <dbReference type="ARBA" id="ARBA00022448"/>
    </source>
</evidence>
<feature type="domain" description="PTS EIIB type-1" evidence="14">
    <location>
        <begin position="6"/>
        <end position="90"/>
    </location>
</feature>
<dbReference type="Pfam" id="PF00358">
    <property type="entry name" value="PTS_EIIA_1"/>
    <property type="match status" value="1"/>
</dbReference>
<evidence type="ECO:0000256" key="12">
    <source>
        <dbReference type="SAM" id="Phobius"/>
    </source>
</evidence>
<name>A0A0J1I7R2_NIACI</name>
<evidence type="ECO:0000256" key="10">
    <source>
        <dbReference type="ARBA" id="ARBA00023136"/>
    </source>
</evidence>
<dbReference type="GO" id="GO:0015771">
    <property type="term" value="P:trehalose transport"/>
    <property type="evidence" value="ECO:0007669"/>
    <property type="project" value="TreeGrafter"/>
</dbReference>
<keyword evidence="4" id="KW-0762">Sugar transport</keyword>
<dbReference type="FunFam" id="3.30.1360.60:FF:000001">
    <property type="entry name" value="PTS system glucose-specific IIBC component PtsG"/>
    <property type="match status" value="1"/>
</dbReference>
<keyword evidence="8" id="KW-0418">Kinase</keyword>
<feature type="transmembrane region" description="Helical" evidence="12">
    <location>
        <begin position="434"/>
        <end position="455"/>
    </location>
</feature>
<dbReference type="RefSeq" id="WP_047944433.1">
    <property type="nucleotide sequence ID" value="NZ_CP053989.1"/>
</dbReference>
<feature type="transmembrane region" description="Helical" evidence="12">
    <location>
        <begin position="154"/>
        <end position="174"/>
    </location>
</feature>
<feature type="transmembrane region" description="Helical" evidence="12">
    <location>
        <begin position="186"/>
        <end position="204"/>
    </location>
</feature>
<dbReference type="NCBIfam" id="TIGR00830">
    <property type="entry name" value="PTBA"/>
    <property type="match status" value="1"/>
</dbReference>
<dbReference type="InterPro" id="IPR001127">
    <property type="entry name" value="PTS_EIIA_1_perm"/>
</dbReference>
<dbReference type="Pfam" id="PF00367">
    <property type="entry name" value="PTS_EIIB"/>
    <property type="match status" value="1"/>
</dbReference>
<feature type="transmembrane region" description="Helical" evidence="12">
    <location>
        <begin position="114"/>
        <end position="134"/>
    </location>
</feature>
<feature type="domain" description="PTS EIIA type-1" evidence="13">
    <location>
        <begin position="491"/>
        <end position="595"/>
    </location>
</feature>
<dbReference type="InterPro" id="IPR050558">
    <property type="entry name" value="PTS_Sugar-Specific_Components"/>
</dbReference>
<dbReference type="GO" id="GO:0009401">
    <property type="term" value="P:phosphoenolpyruvate-dependent sugar phosphotransferase system"/>
    <property type="evidence" value="ECO:0007669"/>
    <property type="project" value="UniProtKB-KW"/>
</dbReference>
<dbReference type="OrthoDB" id="9769191at2"/>
<keyword evidence="2" id="KW-0813">Transport</keyword>